<dbReference type="EMBL" id="VDGI01000008">
    <property type="protein sequence ID" value="TQR20125.1"/>
    <property type="molecule type" value="Genomic_DNA"/>
</dbReference>
<dbReference type="RefSeq" id="WP_142642368.1">
    <property type="nucleotide sequence ID" value="NZ_VDGI01000008.1"/>
</dbReference>
<feature type="transmembrane region" description="Helical" evidence="1">
    <location>
        <begin position="61"/>
        <end position="82"/>
    </location>
</feature>
<dbReference type="OrthoDB" id="2969583at2"/>
<accession>A0A544TRQ6</accession>
<keyword evidence="1" id="KW-0812">Transmembrane</keyword>
<keyword evidence="1" id="KW-1133">Transmembrane helix</keyword>
<dbReference type="Proteomes" id="UP000316626">
    <property type="component" value="Unassembled WGS sequence"/>
</dbReference>
<feature type="transmembrane region" description="Helical" evidence="1">
    <location>
        <begin position="6"/>
        <end position="26"/>
    </location>
</feature>
<evidence type="ECO:0000313" key="2">
    <source>
        <dbReference type="EMBL" id="TQR20125.1"/>
    </source>
</evidence>
<comment type="caution">
    <text evidence="2">The sequence shown here is derived from an EMBL/GenBank/DDBJ whole genome shotgun (WGS) entry which is preliminary data.</text>
</comment>
<protein>
    <recommendedName>
        <fullName evidence="4">Holin</fullName>
    </recommendedName>
</protein>
<reference evidence="2 3" key="1">
    <citation type="submission" date="2019-06" db="EMBL/GenBank/DDBJ databases">
        <title>Psychrobacillus vulpis sp. nov., a new species isolated from feces of a red fox that inhabits in The Tablas de Daimiel Natural Park, Albacete, Spain.</title>
        <authorList>
            <person name="Rodriguez M."/>
            <person name="Reina J.C."/>
            <person name="Bejar V."/>
            <person name="Llamas I."/>
        </authorList>
    </citation>
    <scope>NUCLEOTIDE SEQUENCE [LARGE SCALE GENOMIC DNA]</scope>
    <source>
        <strain evidence="2 3">Z8</strain>
    </source>
</reference>
<keyword evidence="1" id="KW-0472">Membrane</keyword>
<dbReference type="AlphaFoldDB" id="A0A544TRQ6"/>
<keyword evidence="3" id="KW-1185">Reference proteome</keyword>
<feature type="transmembrane region" description="Helical" evidence="1">
    <location>
        <begin position="38"/>
        <end position="55"/>
    </location>
</feature>
<evidence type="ECO:0000256" key="1">
    <source>
        <dbReference type="SAM" id="Phobius"/>
    </source>
</evidence>
<name>A0A544TRQ6_9BACI</name>
<sequence>MKRSRKSFLLSIWDSLWAVPVILIVTEIVKKLLPIRPQYVPMIATAIGLIISIFISHPDNLSAGIFMGFFYSGAAIGSYASLKTSFRAYRNRA</sequence>
<organism evidence="2 3">
    <name type="scientific">Psychrobacillus vulpis</name>
    <dbReference type="NCBI Taxonomy" id="2325572"/>
    <lineage>
        <taxon>Bacteria</taxon>
        <taxon>Bacillati</taxon>
        <taxon>Bacillota</taxon>
        <taxon>Bacilli</taxon>
        <taxon>Bacillales</taxon>
        <taxon>Bacillaceae</taxon>
        <taxon>Psychrobacillus</taxon>
    </lineage>
</organism>
<evidence type="ECO:0000313" key="3">
    <source>
        <dbReference type="Proteomes" id="UP000316626"/>
    </source>
</evidence>
<proteinExistence type="predicted"/>
<evidence type="ECO:0008006" key="4">
    <source>
        <dbReference type="Google" id="ProtNLM"/>
    </source>
</evidence>
<gene>
    <name evidence="2" type="ORF">FG384_09535</name>
</gene>